<dbReference type="AlphaFoldDB" id="A0A840BGS4"/>
<dbReference type="Gene3D" id="3.40.190.10">
    <property type="entry name" value="Periplasmic binding protein-like II"/>
    <property type="match status" value="2"/>
</dbReference>
<dbReference type="PROSITE" id="PS01037">
    <property type="entry name" value="SBP_BACTERIAL_1"/>
    <property type="match status" value="1"/>
</dbReference>
<comment type="caution">
    <text evidence="7">The sequence shown here is derived from an EMBL/GenBank/DDBJ whole genome shotgun (WGS) entry which is preliminary data.</text>
</comment>
<comment type="subcellular location">
    <subcellularLocation>
        <location evidence="6">Periplasm</location>
    </subcellularLocation>
</comment>
<dbReference type="GO" id="GO:0055052">
    <property type="term" value="C:ATP-binding cassette (ABC) transporter complex, substrate-binding subunit-containing"/>
    <property type="evidence" value="ECO:0007669"/>
    <property type="project" value="TreeGrafter"/>
</dbReference>
<evidence type="ECO:0000256" key="6">
    <source>
        <dbReference type="RuleBase" id="RU365005"/>
    </source>
</evidence>
<accession>A0A840BGS4</accession>
<dbReference type="PRINTS" id="PR00181">
    <property type="entry name" value="MALTOSEBP"/>
</dbReference>
<keyword evidence="4 6" id="KW-0732">Signal</keyword>
<evidence type="ECO:0000256" key="3">
    <source>
        <dbReference type="ARBA" id="ARBA00022597"/>
    </source>
</evidence>
<dbReference type="GO" id="GO:0015768">
    <property type="term" value="P:maltose transport"/>
    <property type="evidence" value="ECO:0007669"/>
    <property type="project" value="TreeGrafter"/>
</dbReference>
<dbReference type="GO" id="GO:0015144">
    <property type="term" value="F:carbohydrate transmembrane transporter activity"/>
    <property type="evidence" value="ECO:0007669"/>
    <property type="project" value="InterPro"/>
</dbReference>
<dbReference type="PANTHER" id="PTHR30061">
    <property type="entry name" value="MALTOSE-BINDING PERIPLASMIC PROTEIN"/>
    <property type="match status" value="1"/>
</dbReference>
<dbReference type="Proteomes" id="UP000561045">
    <property type="component" value="Unassembled WGS sequence"/>
</dbReference>
<keyword evidence="8" id="KW-1185">Reference proteome</keyword>
<proteinExistence type="inferred from homology"/>
<dbReference type="InterPro" id="IPR006059">
    <property type="entry name" value="SBP"/>
</dbReference>
<dbReference type="EMBL" id="JACIET010000001">
    <property type="protein sequence ID" value="MBB4012375.1"/>
    <property type="molecule type" value="Genomic_DNA"/>
</dbReference>
<sequence length="399" mass="43286">MKHFRLTRSLLAGVFLASALAAQPAFAWENGKLLIWINNDKGSKGLQKVGDEFTKKTGIKVKVETPENPTEAFAAAMAKGNGPDIWIWPHDRIGDWVKNGWLTPVEPTPAMKTGIVQIAWDGFTAQGKQWGYPIAVEAISLIYNKALIDKPPRSYEEFAEIEADLKSKGIRAVGWETQSPYFTWPMLAANGGYPFQRDLLGNYLGKDTGINHAGAVKGAEVLVKLIKQGAVQPALSYADAEAAMKSGKQAMWINGPWAWEGLNKAGIKFGIAPLPTVAGQAARPFVGVLGAMLPKGSPNRAAAVNLIENFLLTPEGIKLVNDDKPIGVPASKAVFWDFFQDTQIRQAMEGVFAGRPMPNNPEMQYFWKNLSTALKDITTGSKKPKEALDAAAKAIVAGQ</sequence>
<dbReference type="NCBIfam" id="NF007011">
    <property type="entry name" value="PRK09474.1"/>
    <property type="match status" value="1"/>
</dbReference>
<dbReference type="InterPro" id="IPR006060">
    <property type="entry name" value="Maltose/Cyclodextrin-bd"/>
</dbReference>
<dbReference type="SUPFAM" id="SSF53850">
    <property type="entry name" value="Periplasmic binding protein-like II"/>
    <property type="match status" value="1"/>
</dbReference>
<keyword evidence="6" id="KW-0574">Periplasm</keyword>
<dbReference type="Pfam" id="PF01547">
    <property type="entry name" value="SBP_bac_1"/>
    <property type="match status" value="1"/>
</dbReference>
<comment type="similarity">
    <text evidence="1 6">Belongs to the bacterial solute-binding protein 1 family.</text>
</comment>
<evidence type="ECO:0000256" key="5">
    <source>
        <dbReference type="ARBA" id="ARBA00030303"/>
    </source>
</evidence>
<name>A0A840BGS4_9RHOO</name>
<reference evidence="7 8" key="1">
    <citation type="submission" date="2020-08" db="EMBL/GenBank/DDBJ databases">
        <title>Genomic Encyclopedia of Type Strains, Phase IV (KMG-IV): sequencing the most valuable type-strain genomes for metagenomic binning, comparative biology and taxonomic classification.</title>
        <authorList>
            <person name="Goeker M."/>
        </authorList>
    </citation>
    <scope>NUCLEOTIDE SEQUENCE [LARGE SCALE GENOMIC DNA]</scope>
    <source>
        <strain evidence="7 8">DSM 106739</strain>
    </source>
</reference>
<gene>
    <name evidence="7" type="ORF">GGR36_001683</name>
</gene>
<dbReference type="RefSeq" id="WP_183634186.1">
    <property type="nucleotide sequence ID" value="NZ_BAABLE010000011.1"/>
</dbReference>
<evidence type="ECO:0000256" key="4">
    <source>
        <dbReference type="ARBA" id="ARBA00022729"/>
    </source>
</evidence>
<keyword evidence="3 6" id="KW-0762">Sugar transport</keyword>
<feature type="chain" id="PRO_5033113524" description="Maltodextrin-binding protein" evidence="6">
    <location>
        <begin position="28"/>
        <end position="399"/>
    </location>
</feature>
<dbReference type="GO" id="GO:0042597">
    <property type="term" value="C:periplasmic space"/>
    <property type="evidence" value="ECO:0007669"/>
    <property type="project" value="UniProtKB-SubCell"/>
</dbReference>
<evidence type="ECO:0000256" key="1">
    <source>
        <dbReference type="ARBA" id="ARBA00008520"/>
    </source>
</evidence>
<evidence type="ECO:0000313" key="8">
    <source>
        <dbReference type="Proteomes" id="UP000561045"/>
    </source>
</evidence>
<protein>
    <recommendedName>
        <fullName evidence="5 6">Maltodextrin-binding protein</fullName>
    </recommendedName>
</protein>
<dbReference type="InterPro" id="IPR006061">
    <property type="entry name" value="SBP_1_CS"/>
</dbReference>
<organism evidence="7 8">
    <name type="scientific">Niveibacterium umoris</name>
    <dbReference type="NCBI Taxonomy" id="1193620"/>
    <lineage>
        <taxon>Bacteria</taxon>
        <taxon>Pseudomonadati</taxon>
        <taxon>Pseudomonadota</taxon>
        <taxon>Betaproteobacteria</taxon>
        <taxon>Rhodocyclales</taxon>
        <taxon>Rhodocyclaceae</taxon>
        <taxon>Niveibacterium</taxon>
    </lineage>
</organism>
<dbReference type="GO" id="GO:1901982">
    <property type="term" value="F:maltose binding"/>
    <property type="evidence" value="ECO:0007669"/>
    <property type="project" value="TreeGrafter"/>
</dbReference>
<dbReference type="GO" id="GO:0042956">
    <property type="term" value="P:maltodextrin transmembrane transport"/>
    <property type="evidence" value="ECO:0007669"/>
    <property type="project" value="TreeGrafter"/>
</dbReference>
<evidence type="ECO:0000256" key="2">
    <source>
        <dbReference type="ARBA" id="ARBA00022448"/>
    </source>
</evidence>
<evidence type="ECO:0000313" key="7">
    <source>
        <dbReference type="EMBL" id="MBB4012375.1"/>
    </source>
</evidence>
<feature type="signal peptide" evidence="6">
    <location>
        <begin position="1"/>
        <end position="27"/>
    </location>
</feature>
<dbReference type="PANTHER" id="PTHR30061:SF50">
    <property type="entry name" value="MALTOSE_MALTODEXTRIN-BINDING PERIPLASMIC PROTEIN"/>
    <property type="match status" value="1"/>
</dbReference>
<comment type="function">
    <text evidence="6">Part of the ABC transporter complex MalEFGK involved in maltose/maltodextrin import. Binds maltose and higher maltodextrins.</text>
</comment>
<keyword evidence="2 6" id="KW-0813">Transport</keyword>